<sequence>MAARRPEYAAGDPHQRGLVAEMQRLHFGRWSLKVRAGEEGWIVKTFGERLTLALKALSMSRGRLASELGVDKSLVGRWASGAVKPSAHNLERLTHVLALRCPKLTILDWEREPAKFATLFGLDDANLVSPEQTSLNLSPQLLQGARTATDFRGAAYEGFWRATHAALFERGRFCHQHGMIRRGESGLLQLDLGCPDVRYVGPLLPIDGQLCGIVVDTVQHLPSFMIFNTVSLPKIVLLDGLLLATGNALRTPAAYSIILERIGDLSGDREADDAHAASLMKTPEFIEDLTTLPSVVRQHLLRDFGPIAAASGGELMLTAMATERLSQIVASNTRIMNP</sequence>
<protein>
    <recommendedName>
        <fullName evidence="1">HTH cro/C1-type domain-containing protein</fullName>
    </recommendedName>
</protein>
<reference evidence="2 3" key="1">
    <citation type="submission" date="2018-03" db="EMBL/GenBank/DDBJ databases">
        <title>The draft genome of Sphingosinicella sp. GL-C-18.</title>
        <authorList>
            <person name="Liu L."/>
            <person name="Li L."/>
            <person name="Liang L."/>
            <person name="Zhang X."/>
            <person name="Wang T."/>
        </authorList>
    </citation>
    <scope>NUCLEOTIDE SEQUENCE [LARGE SCALE GENOMIC DNA]</scope>
    <source>
        <strain evidence="2 3">GL-C-18</strain>
    </source>
</reference>
<dbReference type="SUPFAM" id="SSF47413">
    <property type="entry name" value="lambda repressor-like DNA-binding domains"/>
    <property type="match status" value="1"/>
</dbReference>
<evidence type="ECO:0000313" key="3">
    <source>
        <dbReference type="Proteomes" id="UP000241167"/>
    </source>
</evidence>
<dbReference type="InterPro" id="IPR010982">
    <property type="entry name" value="Lambda_DNA-bd_dom_sf"/>
</dbReference>
<comment type="caution">
    <text evidence="2">The sequence shown here is derived from an EMBL/GenBank/DDBJ whole genome shotgun (WGS) entry which is preliminary data.</text>
</comment>
<dbReference type="CDD" id="cd00093">
    <property type="entry name" value="HTH_XRE"/>
    <property type="match status" value="1"/>
</dbReference>
<proteinExistence type="predicted"/>
<organism evidence="2 3">
    <name type="scientific">Allosphingosinicella deserti</name>
    <dbReference type="NCBI Taxonomy" id="2116704"/>
    <lineage>
        <taxon>Bacteria</taxon>
        <taxon>Pseudomonadati</taxon>
        <taxon>Pseudomonadota</taxon>
        <taxon>Alphaproteobacteria</taxon>
        <taxon>Sphingomonadales</taxon>
        <taxon>Sphingomonadaceae</taxon>
        <taxon>Allosphingosinicella</taxon>
    </lineage>
</organism>
<dbReference type="GO" id="GO:0003677">
    <property type="term" value="F:DNA binding"/>
    <property type="evidence" value="ECO:0007669"/>
    <property type="project" value="InterPro"/>
</dbReference>
<dbReference type="InterPro" id="IPR001387">
    <property type="entry name" value="Cro/C1-type_HTH"/>
</dbReference>
<gene>
    <name evidence="2" type="ORF">C7I55_09335</name>
</gene>
<name>A0A2P7QRE1_9SPHN</name>
<dbReference type="EMBL" id="PXYI01000003">
    <property type="protein sequence ID" value="PSJ40525.1"/>
    <property type="molecule type" value="Genomic_DNA"/>
</dbReference>
<dbReference type="AlphaFoldDB" id="A0A2P7QRE1"/>
<dbReference type="PROSITE" id="PS50943">
    <property type="entry name" value="HTH_CROC1"/>
    <property type="match status" value="1"/>
</dbReference>
<evidence type="ECO:0000313" key="2">
    <source>
        <dbReference type="EMBL" id="PSJ40525.1"/>
    </source>
</evidence>
<dbReference type="Proteomes" id="UP000241167">
    <property type="component" value="Unassembled WGS sequence"/>
</dbReference>
<evidence type="ECO:0000259" key="1">
    <source>
        <dbReference type="PROSITE" id="PS50943"/>
    </source>
</evidence>
<keyword evidence="3" id="KW-1185">Reference proteome</keyword>
<accession>A0A2P7QRE1</accession>
<dbReference type="SMART" id="SM00530">
    <property type="entry name" value="HTH_XRE"/>
    <property type="match status" value="1"/>
</dbReference>
<dbReference type="Gene3D" id="1.10.260.40">
    <property type="entry name" value="lambda repressor-like DNA-binding domains"/>
    <property type="match status" value="1"/>
</dbReference>
<feature type="domain" description="HTH cro/C1-type" evidence="1">
    <location>
        <begin position="50"/>
        <end position="104"/>
    </location>
</feature>